<sequence>MPPKEDKQKKKIVEDKTFGLKNKSKSKAVQQYVKQLEGAMAQSAKAKRLQEPTVKDKKAAEEARQRELNELFAVAIKQPKVPAGVDPKSIVCEFYRHGQCTKGFKCKYSHDLSVERKGPKIDLFTDQRDAQAQEAEEGMEDWDQETLERVIKEKHAQEKPSNATNIICKHFLDAVEKKLYGWFWKCPNGADCKYRHALPPGYVLKSQMKELLEEEARNVRDVADIIEEERSKVDGKTPINEEVFQMWHRKRMEDRRKKKDDAAEERRRKGVLTGREMFMLEGFTAEDDANANEDYEQTDKAQEEQQIAEMMAQAQANLQAARERAAAEPTEPEEQAEPSPCALGPSSTTAAAATLQLADEEAEALFGGDDDDDDDDEQEEDEDLEDSEGIHVLTDRVKEAVLSKNG</sequence>
<dbReference type="SMART" id="SM00356">
    <property type="entry name" value="ZnF_C3H1"/>
    <property type="match status" value="2"/>
</dbReference>
<dbReference type="PANTHER" id="PTHR12681:SF0">
    <property type="entry name" value="ZINC FINGER CCCH DOMAIN-CONTAINING PROTEIN 15"/>
    <property type="match status" value="1"/>
</dbReference>
<dbReference type="GO" id="GO:0005829">
    <property type="term" value="C:cytosol"/>
    <property type="evidence" value="ECO:0007669"/>
    <property type="project" value="TreeGrafter"/>
</dbReference>
<evidence type="ECO:0000259" key="6">
    <source>
        <dbReference type="PROSITE" id="PS50103"/>
    </source>
</evidence>
<evidence type="ECO:0000256" key="5">
    <source>
        <dbReference type="SAM" id="MobiDB-lite"/>
    </source>
</evidence>
<protein>
    <recommendedName>
        <fullName evidence="6">C3H1-type domain-containing protein</fullName>
    </recommendedName>
</protein>
<dbReference type="InterPro" id="IPR000571">
    <property type="entry name" value="Znf_CCCH"/>
</dbReference>
<feature type="compositionally biased region" description="Acidic residues" evidence="5">
    <location>
        <begin position="358"/>
        <end position="387"/>
    </location>
</feature>
<feature type="region of interest" description="Disordered" evidence="5">
    <location>
        <begin position="41"/>
        <end position="62"/>
    </location>
</feature>
<evidence type="ECO:0000256" key="3">
    <source>
        <dbReference type="ARBA" id="ARBA00022833"/>
    </source>
</evidence>
<proteinExistence type="predicted"/>
<evidence type="ECO:0000313" key="8">
    <source>
        <dbReference type="Proteomes" id="UP000232323"/>
    </source>
</evidence>
<evidence type="ECO:0000313" key="7">
    <source>
        <dbReference type="EMBL" id="GAX79087.1"/>
    </source>
</evidence>
<keyword evidence="1 4" id="KW-0479">Metal-binding</keyword>
<feature type="compositionally biased region" description="Basic and acidic residues" evidence="5">
    <location>
        <begin position="393"/>
        <end position="406"/>
    </location>
</feature>
<dbReference type="Gene3D" id="6.20.400.10">
    <property type="match status" value="1"/>
</dbReference>
<feature type="compositionally biased region" description="Low complexity" evidence="5">
    <location>
        <begin position="304"/>
        <end position="320"/>
    </location>
</feature>
<feature type="compositionally biased region" description="Acidic residues" evidence="5">
    <location>
        <begin position="284"/>
        <end position="296"/>
    </location>
</feature>
<dbReference type="EMBL" id="BEGY01000039">
    <property type="protein sequence ID" value="GAX79087.1"/>
    <property type="molecule type" value="Genomic_DNA"/>
</dbReference>
<dbReference type="InterPro" id="IPR036855">
    <property type="entry name" value="Znf_CCCH_sf"/>
</dbReference>
<feature type="domain" description="C3H1-type" evidence="6">
    <location>
        <begin position="86"/>
        <end position="113"/>
    </location>
</feature>
<accession>A0A250X7P5</accession>
<name>A0A250X7P5_9CHLO</name>
<dbReference type="GO" id="GO:0003729">
    <property type="term" value="F:mRNA binding"/>
    <property type="evidence" value="ECO:0007669"/>
    <property type="project" value="TreeGrafter"/>
</dbReference>
<organism evidence="7 8">
    <name type="scientific">Chlamydomonas eustigma</name>
    <dbReference type="NCBI Taxonomy" id="1157962"/>
    <lineage>
        <taxon>Eukaryota</taxon>
        <taxon>Viridiplantae</taxon>
        <taxon>Chlorophyta</taxon>
        <taxon>core chlorophytes</taxon>
        <taxon>Chlorophyceae</taxon>
        <taxon>CS clade</taxon>
        <taxon>Chlamydomonadales</taxon>
        <taxon>Chlamydomonadaceae</taxon>
        <taxon>Chlamydomonas</taxon>
    </lineage>
</organism>
<feature type="domain" description="C3H1-type" evidence="6">
    <location>
        <begin position="162"/>
        <end position="199"/>
    </location>
</feature>
<evidence type="ECO:0000256" key="4">
    <source>
        <dbReference type="PROSITE-ProRule" id="PRU00723"/>
    </source>
</evidence>
<keyword evidence="3 4" id="KW-0862">Zinc</keyword>
<dbReference type="PROSITE" id="PS50103">
    <property type="entry name" value="ZF_C3H1"/>
    <property type="match status" value="2"/>
</dbReference>
<dbReference type="GO" id="GO:0002181">
    <property type="term" value="P:cytoplasmic translation"/>
    <property type="evidence" value="ECO:0007669"/>
    <property type="project" value="TreeGrafter"/>
</dbReference>
<gene>
    <name evidence="7" type="ORF">CEUSTIGMA_g6527.t1</name>
</gene>
<feature type="compositionally biased region" description="Basic and acidic residues" evidence="5">
    <location>
        <begin position="48"/>
        <end position="62"/>
    </location>
</feature>
<dbReference type="Pfam" id="PF16543">
    <property type="entry name" value="DFRP_C"/>
    <property type="match status" value="1"/>
</dbReference>
<dbReference type="OrthoDB" id="278280at2759"/>
<keyword evidence="8" id="KW-1185">Reference proteome</keyword>
<dbReference type="PANTHER" id="PTHR12681">
    <property type="entry name" value="ZINC FINGER-CONTAINING PROTEIN P48ZNF"/>
    <property type="match status" value="1"/>
</dbReference>
<dbReference type="Proteomes" id="UP000232323">
    <property type="component" value="Unassembled WGS sequence"/>
</dbReference>
<keyword evidence="2 4" id="KW-0863">Zinc-finger</keyword>
<dbReference type="AlphaFoldDB" id="A0A250X7P5"/>
<feature type="zinc finger region" description="C3H1-type" evidence="4">
    <location>
        <begin position="86"/>
        <end position="113"/>
    </location>
</feature>
<evidence type="ECO:0000256" key="2">
    <source>
        <dbReference type="ARBA" id="ARBA00022771"/>
    </source>
</evidence>
<dbReference type="Gene3D" id="4.10.1000.10">
    <property type="entry name" value="Zinc finger, CCCH-type"/>
    <property type="match status" value="1"/>
</dbReference>
<dbReference type="SUPFAM" id="SSF90229">
    <property type="entry name" value="CCCH zinc finger"/>
    <property type="match status" value="1"/>
</dbReference>
<dbReference type="InterPro" id="IPR032378">
    <property type="entry name" value="ZC3H15/TMA46_C"/>
</dbReference>
<feature type="region of interest" description="Disordered" evidence="5">
    <location>
        <begin position="251"/>
        <end position="270"/>
    </location>
</feature>
<comment type="caution">
    <text evidence="7">The sequence shown here is derived from an EMBL/GenBank/DDBJ whole genome shotgun (WGS) entry which is preliminary data.</text>
</comment>
<feature type="compositionally biased region" description="Low complexity" evidence="5">
    <location>
        <begin position="348"/>
        <end position="357"/>
    </location>
</feature>
<reference evidence="7 8" key="1">
    <citation type="submission" date="2017-08" db="EMBL/GenBank/DDBJ databases">
        <title>Acidophilic green algal genome provides insights into adaptation to an acidic environment.</title>
        <authorList>
            <person name="Hirooka S."/>
            <person name="Hirose Y."/>
            <person name="Kanesaki Y."/>
            <person name="Higuchi S."/>
            <person name="Fujiwara T."/>
            <person name="Onuma R."/>
            <person name="Era A."/>
            <person name="Ohbayashi R."/>
            <person name="Uzuka A."/>
            <person name="Nozaki H."/>
            <person name="Yoshikawa H."/>
            <person name="Miyagishima S.Y."/>
        </authorList>
    </citation>
    <scope>NUCLEOTIDE SEQUENCE [LARGE SCALE GENOMIC DNA]</scope>
    <source>
        <strain evidence="7 8">NIES-2499</strain>
    </source>
</reference>
<dbReference type="STRING" id="1157962.A0A250X7P5"/>
<evidence type="ECO:0000256" key="1">
    <source>
        <dbReference type="ARBA" id="ARBA00022723"/>
    </source>
</evidence>
<feature type="compositionally biased region" description="Basic and acidic residues" evidence="5">
    <location>
        <begin position="251"/>
        <end position="267"/>
    </location>
</feature>
<feature type="zinc finger region" description="C3H1-type" evidence="4">
    <location>
        <begin position="162"/>
        <end position="199"/>
    </location>
</feature>
<dbReference type="GO" id="GO:0008270">
    <property type="term" value="F:zinc ion binding"/>
    <property type="evidence" value="ECO:0007669"/>
    <property type="project" value="UniProtKB-KW"/>
</dbReference>
<feature type="region of interest" description="Disordered" evidence="5">
    <location>
        <begin position="282"/>
        <end position="406"/>
    </location>
</feature>